<evidence type="ECO:0000313" key="3">
    <source>
        <dbReference type="Proteomes" id="UP001229251"/>
    </source>
</evidence>
<evidence type="ECO:0000256" key="1">
    <source>
        <dbReference type="SAM" id="Phobius"/>
    </source>
</evidence>
<evidence type="ECO:0000313" key="2">
    <source>
        <dbReference type="EMBL" id="MDK7186614.1"/>
    </source>
</evidence>
<protein>
    <submittedName>
        <fullName evidence="2">Uncharacterized protein</fullName>
    </submittedName>
</protein>
<accession>A0AAJ1Q4A1</accession>
<feature type="transmembrane region" description="Helical" evidence="1">
    <location>
        <begin position="159"/>
        <end position="185"/>
    </location>
</feature>
<feature type="transmembrane region" description="Helical" evidence="1">
    <location>
        <begin position="96"/>
        <end position="120"/>
    </location>
</feature>
<keyword evidence="1" id="KW-1133">Transmembrane helix</keyword>
<keyword evidence="1" id="KW-0812">Transmembrane</keyword>
<dbReference type="Proteomes" id="UP001229251">
    <property type="component" value="Unassembled WGS sequence"/>
</dbReference>
<sequence>MSKVICYDRIRIAWQRGLLFYLSVALMLFINRFIDVKKGIIDQWPYEGLISQPMDSNFLRWIAVPSFLVLTYLLRSYFTNLEQVRISIERQCRYKWIILLISLGMIFLMSEGIVLLDLIWTKEKFILLDILYAAVQQSLILSIFGVICHLLESIVKYRFLALLIGLGLSPLLFTVILKQVFLFFIEESDPLTWMGLVFILLKMGFILYPAYQLDRYLMHQRQYMI</sequence>
<dbReference type="AlphaFoldDB" id="A0AAJ1Q4A1"/>
<comment type="caution">
    <text evidence="2">The sequence shown here is derived from an EMBL/GenBank/DDBJ whole genome shotgun (WGS) entry which is preliminary data.</text>
</comment>
<proteinExistence type="predicted"/>
<organism evidence="2 3">
    <name type="scientific">Facklamia hominis</name>
    <dbReference type="NCBI Taxonomy" id="178214"/>
    <lineage>
        <taxon>Bacteria</taxon>
        <taxon>Bacillati</taxon>
        <taxon>Bacillota</taxon>
        <taxon>Bacilli</taxon>
        <taxon>Lactobacillales</taxon>
        <taxon>Aerococcaceae</taxon>
        <taxon>Facklamia</taxon>
    </lineage>
</organism>
<feature type="transmembrane region" description="Helical" evidence="1">
    <location>
        <begin position="58"/>
        <end position="75"/>
    </location>
</feature>
<keyword evidence="1" id="KW-0472">Membrane</keyword>
<feature type="transmembrane region" description="Helical" evidence="1">
    <location>
        <begin position="191"/>
        <end position="211"/>
    </location>
</feature>
<dbReference type="EMBL" id="JASOOE010000002">
    <property type="protein sequence ID" value="MDK7186614.1"/>
    <property type="molecule type" value="Genomic_DNA"/>
</dbReference>
<gene>
    <name evidence="2" type="ORF">QP433_01310</name>
</gene>
<reference evidence="2" key="1">
    <citation type="submission" date="2023-05" db="EMBL/GenBank/DDBJ databases">
        <title>Cataloging the Phylogenetic Diversity of Human Bladder Bacteria.</title>
        <authorList>
            <person name="Du J."/>
        </authorList>
    </citation>
    <scope>NUCLEOTIDE SEQUENCE</scope>
    <source>
        <strain evidence="2">UMB1231</strain>
    </source>
</reference>
<dbReference type="RefSeq" id="WP_285065271.1">
    <property type="nucleotide sequence ID" value="NZ_JASOOE010000002.1"/>
</dbReference>
<name>A0AAJ1Q4A1_9LACT</name>
<feature type="transmembrane region" description="Helical" evidence="1">
    <location>
        <begin position="126"/>
        <end position="147"/>
    </location>
</feature>
<feature type="transmembrane region" description="Helical" evidence="1">
    <location>
        <begin position="12"/>
        <end position="34"/>
    </location>
</feature>